<feature type="transmembrane region" description="Helical" evidence="1">
    <location>
        <begin position="641"/>
        <end position="662"/>
    </location>
</feature>
<feature type="transmembrane region" description="Helical" evidence="1">
    <location>
        <begin position="609"/>
        <end position="629"/>
    </location>
</feature>
<dbReference type="OrthoDB" id="972955at2"/>
<dbReference type="RefSeq" id="WP_123663737.1">
    <property type="nucleotide sequence ID" value="NZ_RARA01000027.1"/>
</dbReference>
<feature type="transmembrane region" description="Helical" evidence="1">
    <location>
        <begin position="534"/>
        <end position="553"/>
    </location>
</feature>
<feature type="transmembrane region" description="Helical" evidence="1">
    <location>
        <begin position="573"/>
        <end position="597"/>
    </location>
</feature>
<accession>A0A3N2QB50</accession>
<feature type="transmembrane region" description="Helical" evidence="1">
    <location>
        <begin position="112"/>
        <end position="136"/>
    </location>
</feature>
<feature type="transmembrane region" description="Helical" evidence="1">
    <location>
        <begin position="257"/>
        <end position="276"/>
    </location>
</feature>
<sequence>MHLDIVVFLLFVLTNVCIGIASIYRVSTFQHYAVGSKEFTTAAIVTSILTMSYGGGIFYTPFDIYSLLFFTGRTISYFIIGTLLSHRLYFFLNNQSIAETMGKLYGTTVRKVVAVCALLHNVAVIALQIKILSIVISCAWDIQEHYTLCLAAIFISFSIGSHGIRSLTLLSAVRCATFGILFPTIAWVLWKNLITQCHADQFSLAFTIKNSWNTLINIRSTGHYITFFIAYAIPCLNPALFQHVLISENTTQIKRSFNYAGLFTLSINLFLLWIALLVNSNKLDLSNTYLHYFNAYWGVKGLFMLAVATLTLSSANIYLHGATVLVVNDIQNVFKRDKTSAMNFSGYTAAIGLLAALVALYVKDPLQLWNMAIVTFKPIVGIPLLIHLLGVQLHRYTVLMGMLITTITIILLEYFRPNLGIHQILFYILMHLCTLIIVQTAHIFLKKYKQKSDGNILAIVFFKEEALALVSLWTRFSAHILRKITKFDLMDYLQNQLPKHNLYYVLFSFYITVTAYCSLYTFSSNAIWSAKLEAFILFPSLFVSTFFLAYASIPSKSYLTKIALVIWPLSNFYFLFLVSSGMVVLSKFAHLQVIIFMLNICLSTFTSPLIIIFFRFLISIIAIWIWIFYFGNNVKLIDAFFNLNISVVYIILMIFILLGSLLSHEQRLRKLLVTIQELRSSQEEQNARQFFSKQQVAALAYESDCVIKQLHNTLLRLLTSKEHKHNLAYAIEKQSIRLKKYFDSIFSYLKHNLYLETNWISIDQLLAECFNAIKINDIYHSPYVTIHTEHLYIQCDIERIKSLIINGLYSCKLYESMNSNKRRDISIYINDTQLGYRLTLLHGKIQKVHAVSFMITTTTERPAILPLYKVVEMADVQILNKEKEQDQLNAESHHIVNAHYGYCDITHSDLGITHLYVIPVNLQEITKAFAAFSPVVYTQSVKPDSISMQQEAIFFEKVKGTGLAVQNIMDVLQLIKTYYATQKRKTGELFYLHPMAVATILLDLTEDTHVIIAGLAHDVVQNTPLTEAGLTTILGENITQMLFTVELIEKHLPLRKNDYPAYIKSIINDKYHNAILVKLADVLHNAKTIHGHSIEKQIEKATLIQEFYVPLAQAMHLTKVAHTLHIYASKVLNIALI</sequence>
<name>A0A3N2QB50_9BACT</name>
<reference evidence="2 3" key="1">
    <citation type="submission" date="2018-09" db="EMBL/GenBank/DDBJ databases">
        <title>Comparative Genomics of Wolbachia-Cardinium Dual Endosymbiosis in a Plant-Parasitic Nematode.</title>
        <authorList>
            <person name="Brown A.M.V."/>
            <person name="Wasala S.K."/>
            <person name="Howe D.K."/>
            <person name="Peetz A.B."/>
            <person name="Zasada I.A."/>
            <person name="Denver D.R."/>
        </authorList>
    </citation>
    <scope>NUCLEOTIDE SEQUENCE [LARGE SCALE GENOMIC DNA]</scope>
    <source>
        <strain evidence="2 3">Pp_1</strain>
    </source>
</reference>
<feature type="transmembrane region" description="Helical" evidence="1">
    <location>
        <begin position="296"/>
        <end position="319"/>
    </location>
</feature>
<dbReference type="Gene3D" id="1.10.3210.10">
    <property type="entry name" value="Hypothetical protein af1432"/>
    <property type="match status" value="1"/>
</dbReference>
<keyword evidence="1" id="KW-0812">Transmembrane</keyword>
<feature type="transmembrane region" description="Helical" evidence="1">
    <location>
        <begin position="39"/>
        <end position="62"/>
    </location>
</feature>
<keyword evidence="1" id="KW-1133">Transmembrane helix</keyword>
<proteinExistence type="predicted"/>
<feature type="transmembrane region" description="Helical" evidence="1">
    <location>
        <begin position="224"/>
        <end position="245"/>
    </location>
</feature>
<organism evidence="2 3">
    <name type="scientific">Candidatus Cardinium hertigii</name>
    <dbReference type="NCBI Taxonomy" id="247481"/>
    <lineage>
        <taxon>Bacteria</taxon>
        <taxon>Pseudomonadati</taxon>
        <taxon>Bacteroidota</taxon>
        <taxon>Cytophagia</taxon>
        <taxon>Cytophagales</taxon>
        <taxon>Amoebophilaceae</taxon>
        <taxon>Candidatus Cardinium</taxon>
    </lineage>
</organism>
<dbReference type="Pfam" id="PF13328">
    <property type="entry name" value="HD_4"/>
    <property type="match status" value="1"/>
</dbReference>
<dbReference type="SUPFAM" id="SSF109604">
    <property type="entry name" value="HD-domain/PDEase-like"/>
    <property type="match status" value="1"/>
</dbReference>
<protein>
    <submittedName>
        <fullName evidence="2">HD domain-containing protein</fullName>
    </submittedName>
</protein>
<evidence type="ECO:0000313" key="3">
    <source>
        <dbReference type="Proteomes" id="UP000270927"/>
    </source>
</evidence>
<feature type="transmembrane region" description="Helical" evidence="1">
    <location>
        <begin position="142"/>
        <end position="160"/>
    </location>
</feature>
<feature type="transmembrane region" description="Helical" evidence="1">
    <location>
        <begin position="502"/>
        <end position="522"/>
    </location>
</feature>
<dbReference type="InterPro" id="IPR038377">
    <property type="entry name" value="Na/Glc_symporter_sf"/>
</dbReference>
<comment type="caution">
    <text evidence="2">The sequence shown here is derived from an EMBL/GenBank/DDBJ whole genome shotgun (WGS) entry which is preliminary data.</text>
</comment>
<dbReference type="Gene3D" id="1.20.1730.10">
    <property type="entry name" value="Sodium/glucose cotransporter"/>
    <property type="match status" value="1"/>
</dbReference>
<dbReference type="AlphaFoldDB" id="A0A3N2QB50"/>
<keyword evidence="1" id="KW-0472">Membrane</keyword>
<evidence type="ECO:0000313" key="2">
    <source>
        <dbReference type="EMBL" id="ROT47025.1"/>
    </source>
</evidence>
<dbReference type="EMBL" id="RARA01000027">
    <property type="protein sequence ID" value="ROT47025.1"/>
    <property type="molecule type" value="Genomic_DNA"/>
</dbReference>
<dbReference type="Proteomes" id="UP000270927">
    <property type="component" value="Unassembled WGS sequence"/>
</dbReference>
<evidence type="ECO:0000256" key="1">
    <source>
        <dbReference type="SAM" id="Phobius"/>
    </source>
</evidence>
<gene>
    <name evidence="2" type="ORF">EDM02_05685</name>
</gene>
<feature type="transmembrane region" description="Helical" evidence="1">
    <location>
        <begin position="74"/>
        <end position="92"/>
    </location>
</feature>
<feature type="transmembrane region" description="Helical" evidence="1">
    <location>
        <begin position="396"/>
        <end position="415"/>
    </location>
</feature>
<dbReference type="PANTHER" id="PTHR21262:SF31">
    <property type="entry name" value="GTP PYROPHOSPHOKINASE"/>
    <property type="match status" value="1"/>
</dbReference>
<keyword evidence="3" id="KW-1185">Reference proteome</keyword>
<feature type="transmembrane region" description="Helical" evidence="1">
    <location>
        <begin position="167"/>
        <end position="190"/>
    </location>
</feature>
<feature type="transmembrane region" description="Helical" evidence="1">
    <location>
        <begin position="340"/>
        <end position="362"/>
    </location>
</feature>
<feature type="transmembrane region" description="Helical" evidence="1">
    <location>
        <begin position="421"/>
        <end position="445"/>
    </location>
</feature>
<feature type="transmembrane region" description="Helical" evidence="1">
    <location>
        <begin position="6"/>
        <end position="27"/>
    </location>
</feature>
<dbReference type="PANTHER" id="PTHR21262">
    <property type="entry name" value="GUANOSINE-3',5'-BIS DIPHOSPHATE 3'-PYROPHOSPHOHYDROLASE"/>
    <property type="match status" value="1"/>
</dbReference>
<feature type="transmembrane region" description="Helical" evidence="1">
    <location>
        <begin position="368"/>
        <end position="389"/>
    </location>
</feature>
<dbReference type="GO" id="GO:0005886">
    <property type="term" value="C:plasma membrane"/>
    <property type="evidence" value="ECO:0007669"/>
    <property type="project" value="TreeGrafter"/>
</dbReference>